<dbReference type="EMBL" id="CAJHNH020008437">
    <property type="protein sequence ID" value="CAG5135611.1"/>
    <property type="molecule type" value="Genomic_DNA"/>
</dbReference>
<feature type="compositionally biased region" description="Basic and acidic residues" evidence="4">
    <location>
        <begin position="181"/>
        <end position="191"/>
    </location>
</feature>
<dbReference type="PROSITE" id="PS50102">
    <property type="entry name" value="RRM"/>
    <property type="match status" value="1"/>
</dbReference>
<organism evidence="6 7">
    <name type="scientific">Candidula unifasciata</name>
    <dbReference type="NCBI Taxonomy" id="100452"/>
    <lineage>
        <taxon>Eukaryota</taxon>
        <taxon>Metazoa</taxon>
        <taxon>Spiralia</taxon>
        <taxon>Lophotrochozoa</taxon>
        <taxon>Mollusca</taxon>
        <taxon>Gastropoda</taxon>
        <taxon>Heterobranchia</taxon>
        <taxon>Euthyneura</taxon>
        <taxon>Panpulmonata</taxon>
        <taxon>Eupulmonata</taxon>
        <taxon>Stylommatophora</taxon>
        <taxon>Helicina</taxon>
        <taxon>Helicoidea</taxon>
        <taxon>Geomitridae</taxon>
        <taxon>Candidula</taxon>
    </lineage>
</organism>
<feature type="compositionally biased region" description="Pro residues" evidence="4">
    <location>
        <begin position="220"/>
        <end position="245"/>
    </location>
</feature>
<dbReference type="GO" id="GO:0005634">
    <property type="term" value="C:nucleus"/>
    <property type="evidence" value="ECO:0007669"/>
    <property type="project" value="UniProtKB-SubCell"/>
</dbReference>
<feature type="compositionally biased region" description="Gly residues" evidence="4">
    <location>
        <begin position="170"/>
        <end position="179"/>
    </location>
</feature>
<keyword evidence="7" id="KW-1185">Reference proteome</keyword>
<feature type="region of interest" description="Disordered" evidence="4">
    <location>
        <begin position="41"/>
        <end position="67"/>
    </location>
</feature>
<dbReference type="InterPro" id="IPR012677">
    <property type="entry name" value="Nucleotide-bd_a/b_plait_sf"/>
</dbReference>
<feature type="compositionally biased region" description="Low complexity" evidence="4">
    <location>
        <begin position="288"/>
        <end position="298"/>
    </location>
</feature>
<dbReference type="AlphaFoldDB" id="A0A8S4AC37"/>
<gene>
    <name evidence="6" type="ORF">CUNI_LOCUS21169</name>
</gene>
<dbReference type="GO" id="GO:0003723">
    <property type="term" value="F:RNA binding"/>
    <property type="evidence" value="ECO:0007669"/>
    <property type="project" value="UniProtKB-UniRule"/>
</dbReference>
<sequence>MADGVDIDLYDNIEDEFSQDADFGGGGDLYDDVIAASSSRSNAEPIDRSSSGKILSRSNSSSLSSPVLSAHGAGKKHMLYIGNLTWWTTDQDLVDAMNSIGVHDLVDIKFYENRANGQSKGFALIIVGSEQSSRLIFDRLPRKELHGQIPQVSHFTKQALNQFEAQARKTGGGGGGGGPEPSDRRDDRLPPGRDNPPNGNFINDKRGLPPPVTSPVSQGFPPPRLSGPPLTRPGVPPIPGPPPRVTGPVNFAQLVRACTDYLTAAPPGTLAPVQGPPPGIPPLPPRPGQVGPPGNRGPSPRLEPPRLGAPPPHTHIRGPLPIDTRAPPPLRPEWEQRPPNSMRPPMPGGLPLAQDFPRGPHPGPIGLLFSYV</sequence>
<evidence type="ECO:0000256" key="1">
    <source>
        <dbReference type="ARBA" id="ARBA00006265"/>
    </source>
</evidence>
<evidence type="ECO:0000256" key="4">
    <source>
        <dbReference type="SAM" id="MobiDB-lite"/>
    </source>
</evidence>
<evidence type="ECO:0000259" key="5">
    <source>
        <dbReference type="PROSITE" id="PS50102"/>
    </source>
</evidence>
<evidence type="ECO:0000313" key="7">
    <source>
        <dbReference type="Proteomes" id="UP000678393"/>
    </source>
</evidence>
<dbReference type="GO" id="GO:0006397">
    <property type="term" value="P:mRNA processing"/>
    <property type="evidence" value="ECO:0007669"/>
    <property type="project" value="UniProtKB-KW"/>
</dbReference>
<feature type="region of interest" description="Disordered" evidence="4">
    <location>
        <begin position="266"/>
        <end position="372"/>
    </location>
</feature>
<feature type="domain" description="RRM" evidence="5">
    <location>
        <begin position="77"/>
        <end position="157"/>
    </location>
</feature>
<dbReference type="PANTHER" id="PTHR23204">
    <property type="entry name" value="CLEAVAGE AND POLYADENYLATION SPECIFIC FACTOR"/>
    <property type="match status" value="1"/>
</dbReference>
<dbReference type="Gene3D" id="3.30.70.330">
    <property type="match status" value="1"/>
</dbReference>
<dbReference type="SUPFAM" id="SSF54928">
    <property type="entry name" value="RNA-binding domain, RBD"/>
    <property type="match status" value="1"/>
</dbReference>
<protein>
    <recommendedName>
        <fullName evidence="2">Cleavage and polyadenylation specificity factor subunit 6</fullName>
    </recommendedName>
</protein>
<feature type="region of interest" description="Disordered" evidence="4">
    <location>
        <begin position="167"/>
        <end position="247"/>
    </location>
</feature>
<dbReference type="CDD" id="cd12643">
    <property type="entry name" value="RRM_CFIm68"/>
    <property type="match status" value="1"/>
</dbReference>
<dbReference type="InterPro" id="IPR000504">
    <property type="entry name" value="RRM_dom"/>
</dbReference>
<dbReference type="SMART" id="SM00360">
    <property type="entry name" value="RRM"/>
    <property type="match status" value="1"/>
</dbReference>
<comment type="caution">
    <text evidence="6">The sequence shown here is derived from an EMBL/GenBank/DDBJ whole genome shotgun (WGS) entry which is preliminary data.</text>
</comment>
<evidence type="ECO:0000256" key="3">
    <source>
        <dbReference type="PROSITE-ProRule" id="PRU00176"/>
    </source>
</evidence>
<proteinExistence type="inferred from homology"/>
<reference evidence="6" key="1">
    <citation type="submission" date="2021-04" db="EMBL/GenBank/DDBJ databases">
        <authorList>
            <consortium name="Molecular Ecology Group"/>
        </authorList>
    </citation>
    <scope>NUCLEOTIDE SEQUENCE</scope>
</reference>
<feature type="compositionally biased region" description="Low complexity" evidence="4">
    <location>
        <begin position="49"/>
        <end position="67"/>
    </location>
</feature>
<dbReference type="Proteomes" id="UP000678393">
    <property type="component" value="Unassembled WGS sequence"/>
</dbReference>
<dbReference type="InterPro" id="IPR034772">
    <property type="entry name" value="CPSF6/7"/>
</dbReference>
<comment type="similarity">
    <text evidence="1">Belongs to the RRM CPSF6/7 family.</text>
</comment>
<feature type="compositionally biased region" description="Pro residues" evidence="4">
    <location>
        <begin position="274"/>
        <end position="287"/>
    </location>
</feature>
<dbReference type="InterPro" id="IPR035979">
    <property type="entry name" value="RBD_domain_sf"/>
</dbReference>
<evidence type="ECO:0000256" key="2">
    <source>
        <dbReference type="ARBA" id="ARBA00016259"/>
    </source>
</evidence>
<dbReference type="OrthoDB" id="10065185at2759"/>
<accession>A0A8S4AC37</accession>
<dbReference type="Pfam" id="PF00076">
    <property type="entry name" value="RRM_1"/>
    <property type="match status" value="1"/>
</dbReference>
<evidence type="ECO:0000313" key="6">
    <source>
        <dbReference type="EMBL" id="CAG5135611.1"/>
    </source>
</evidence>
<dbReference type="InterPro" id="IPR034769">
    <property type="entry name" value="CPSF6_RRM"/>
</dbReference>
<name>A0A8S4AC37_9EUPU</name>
<keyword evidence="3" id="KW-0694">RNA-binding</keyword>